<comment type="subcellular location">
    <subcellularLocation>
        <location evidence="1">Membrane</location>
        <topology evidence="1">Multi-pass membrane protein</topology>
    </subcellularLocation>
</comment>
<keyword evidence="2" id="KW-1134">Transmembrane beta strand</keyword>
<keyword evidence="8" id="KW-1185">Reference proteome</keyword>
<comment type="caution">
    <text evidence="7">The sequence shown here is derived from an EMBL/GenBank/DDBJ whole genome shotgun (WGS) entry which is preliminary data.</text>
</comment>
<evidence type="ECO:0000256" key="5">
    <source>
        <dbReference type="ARBA" id="ARBA00023136"/>
    </source>
</evidence>
<gene>
    <name evidence="7" type="ORF">GCM10011328_07350</name>
</gene>
<dbReference type="InterPro" id="IPR051723">
    <property type="entry name" value="Bact_OM_Invasion-Related"/>
</dbReference>
<sequence>MKRLLITSALVATIGFSSFAQADNHTVSLGYAYGKADDVKLKGVDVKYRYEWDSPVSVIASFTYMKDNISDSMVNGFEANGYIDQSVDVKYYSLAAGPAYRINDYISAYALVGVSHSKIDSNLYYSGNNYRENDNTSSTNLSYSAGVQVNPIAQMVIDVAYQGSKIKGFNDYSTNMNGIVVGLGYRF</sequence>
<accession>A0ABQ1G212</accession>
<evidence type="ECO:0000313" key="7">
    <source>
        <dbReference type="EMBL" id="GGA35130.1"/>
    </source>
</evidence>
<dbReference type="Pfam" id="PF06316">
    <property type="entry name" value="Ail_Lom"/>
    <property type="match status" value="1"/>
</dbReference>
<evidence type="ECO:0000256" key="4">
    <source>
        <dbReference type="ARBA" id="ARBA00022729"/>
    </source>
</evidence>
<dbReference type="InterPro" id="IPR000758">
    <property type="entry name" value="Enterovir_OMP"/>
</dbReference>
<keyword evidence="4 6" id="KW-0732">Signal</keyword>
<keyword evidence="5" id="KW-0472">Membrane</keyword>
<dbReference type="Gene3D" id="2.40.160.20">
    <property type="match status" value="1"/>
</dbReference>
<feature type="signal peptide" evidence="6">
    <location>
        <begin position="1"/>
        <end position="22"/>
    </location>
</feature>
<dbReference type="SUPFAM" id="SSF56925">
    <property type="entry name" value="OMPA-like"/>
    <property type="match status" value="1"/>
</dbReference>
<dbReference type="RefSeq" id="WP_188470577.1">
    <property type="nucleotide sequence ID" value="NZ_BMFZ01000002.1"/>
</dbReference>
<feature type="chain" id="PRO_5046337784" evidence="6">
    <location>
        <begin position="23"/>
        <end position="187"/>
    </location>
</feature>
<reference evidence="8" key="1">
    <citation type="journal article" date="2019" name="Int. J. Syst. Evol. Microbiol.">
        <title>The Global Catalogue of Microorganisms (GCM) 10K type strain sequencing project: providing services to taxonomists for standard genome sequencing and annotation.</title>
        <authorList>
            <consortium name="The Broad Institute Genomics Platform"/>
            <consortium name="The Broad Institute Genome Sequencing Center for Infectious Disease"/>
            <person name="Wu L."/>
            <person name="Ma J."/>
        </authorList>
    </citation>
    <scope>NUCLEOTIDE SEQUENCE [LARGE SCALE GENOMIC DNA]</scope>
    <source>
        <strain evidence="8">CGMCC 1.12806</strain>
    </source>
</reference>
<dbReference type="PANTHER" id="PTHR35892:SF2">
    <property type="entry name" value="OUTER MEMBRANE PROTEIN PAGN"/>
    <property type="match status" value="1"/>
</dbReference>
<protein>
    <submittedName>
        <fullName evidence="7">Virulence-related membrane protein</fullName>
    </submittedName>
</protein>
<dbReference type="Proteomes" id="UP000627464">
    <property type="component" value="Unassembled WGS sequence"/>
</dbReference>
<keyword evidence="3" id="KW-0812">Transmembrane</keyword>
<dbReference type="PRINTS" id="PR00316">
    <property type="entry name" value="ENTEROVIROMP"/>
</dbReference>
<evidence type="ECO:0000256" key="1">
    <source>
        <dbReference type="ARBA" id="ARBA00004141"/>
    </source>
</evidence>
<proteinExistence type="predicted"/>
<dbReference type="PANTHER" id="PTHR35892">
    <property type="entry name" value="OUTER MEMBRANE PROTEIN PAGN-RELATED"/>
    <property type="match status" value="1"/>
</dbReference>
<evidence type="ECO:0000256" key="6">
    <source>
        <dbReference type="SAM" id="SignalP"/>
    </source>
</evidence>
<name>A0ABQ1G212_9GAMM</name>
<evidence type="ECO:0000313" key="8">
    <source>
        <dbReference type="Proteomes" id="UP000627464"/>
    </source>
</evidence>
<evidence type="ECO:0000256" key="2">
    <source>
        <dbReference type="ARBA" id="ARBA00022452"/>
    </source>
</evidence>
<evidence type="ECO:0000256" key="3">
    <source>
        <dbReference type="ARBA" id="ARBA00022692"/>
    </source>
</evidence>
<organism evidence="7 8">
    <name type="scientific">Hafnia psychrotolerans</name>
    <dbReference type="NCBI Taxonomy" id="1477018"/>
    <lineage>
        <taxon>Bacteria</taxon>
        <taxon>Pseudomonadati</taxon>
        <taxon>Pseudomonadota</taxon>
        <taxon>Gammaproteobacteria</taxon>
        <taxon>Enterobacterales</taxon>
        <taxon>Hafniaceae</taxon>
        <taxon>Hafnia</taxon>
    </lineage>
</organism>
<dbReference type="EMBL" id="BMFZ01000002">
    <property type="protein sequence ID" value="GGA35130.1"/>
    <property type="molecule type" value="Genomic_DNA"/>
</dbReference>
<dbReference type="InterPro" id="IPR011250">
    <property type="entry name" value="OMP/PagP_B-barrel"/>
</dbReference>